<feature type="region of interest" description="Disordered" evidence="11">
    <location>
        <begin position="4029"/>
        <end position="4513"/>
    </location>
</feature>
<feature type="compositionally biased region" description="Acidic residues" evidence="11">
    <location>
        <begin position="4049"/>
        <end position="4060"/>
    </location>
</feature>
<dbReference type="InterPro" id="IPR011704">
    <property type="entry name" value="ATPase_dyneun-rel_AAA"/>
</dbReference>
<dbReference type="FunFam" id="3.40.50.300:FF:000142">
    <property type="entry name" value="Midasin"/>
    <property type="match status" value="1"/>
</dbReference>
<feature type="compositionally biased region" description="Basic and acidic residues" evidence="11">
    <location>
        <begin position="4400"/>
        <end position="4421"/>
    </location>
</feature>
<keyword evidence="9 10" id="KW-0539">Nucleus</keyword>
<feature type="compositionally biased region" description="Acidic residues" evidence="11">
    <location>
        <begin position="4153"/>
        <end position="4172"/>
    </location>
</feature>
<keyword evidence="13 15" id="KW-0378">Hydrolase</keyword>
<proteinExistence type="inferred from homology"/>
<dbReference type="GO" id="GO:0005524">
    <property type="term" value="F:ATP binding"/>
    <property type="evidence" value="ECO:0007669"/>
    <property type="project" value="UniProtKB-KW"/>
</dbReference>
<feature type="compositionally biased region" description="Acidic residues" evidence="11">
    <location>
        <begin position="4448"/>
        <end position="4457"/>
    </location>
</feature>
<feature type="compositionally biased region" description="Basic and acidic residues" evidence="11">
    <location>
        <begin position="4061"/>
        <end position="4079"/>
    </location>
</feature>
<evidence type="ECO:0000256" key="1">
    <source>
        <dbReference type="ARBA" id="ARBA00004604"/>
    </source>
</evidence>
<keyword evidence="8 10" id="KW-0143">Chaperone</keyword>
<dbReference type="GO" id="GO:0030687">
    <property type="term" value="C:preribosome, large subunit precursor"/>
    <property type="evidence" value="ECO:0007669"/>
    <property type="project" value="TreeGrafter"/>
</dbReference>
<evidence type="ECO:0000313" key="15">
    <source>
        <dbReference type="RefSeq" id="XP_033534271.1"/>
    </source>
</evidence>
<gene>
    <name evidence="13 15" type="ORF">P152DRAFT_435965</name>
</gene>
<feature type="region of interest" description="Disordered" evidence="11">
    <location>
        <begin position="733"/>
        <end position="763"/>
    </location>
</feature>
<evidence type="ECO:0000256" key="10">
    <source>
        <dbReference type="PIRNR" id="PIRNR010340"/>
    </source>
</evidence>
<feature type="compositionally biased region" description="Basic and acidic residues" evidence="11">
    <location>
        <begin position="4173"/>
        <end position="4194"/>
    </location>
</feature>
<dbReference type="InterPro" id="IPR041190">
    <property type="entry name" value="Midasin_AAA_lid_5"/>
</dbReference>
<dbReference type="Gene3D" id="3.40.50.300">
    <property type="entry name" value="P-loop containing nucleotide triphosphate hydrolases"/>
    <property type="match status" value="6"/>
</dbReference>
<dbReference type="Gene3D" id="3.40.50.410">
    <property type="entry name" value="von Willebrand factor, type A domain"/>
    <property type="match status" value="1"/>
</dbReference>
<dbReference type="PANTHER" id="PTHR48103">
    <property type="entry name" value="MIDASIN-RELATED"/>
    <property type="match status" value="1"/>
</dbReference>
<reference evidence="15" key="3">
    <citation type="submission" date="2025-04" db="UniProtKB">
        <authorList>
            <consortium name="RefSeq"/>
        </authorList>
    </citation>
    <scope>IDENTIFICATION</scope>
    <source>
        <strain evidence="15">CBS 781.70</strain>
    </source>
</reference>
<dbReference type="InterPro" id="IPR012099">
    <property type="entry name" value="Midasin"/>
</dbReference>
<evidence type="ECO:0000256" key="5">
    <source>
        <dbReference type="ARBA" id="ARBA00022553"/>
    </source>
</evidence>
<dbReference type="GeneID" id="54418118"/>
<dbReference type="GO" id="GO:0000027">
    <property type="term" value="P:ribosomal large subunit assembly"/>
    <property type="evidence" value="ECO:0007669"/>
    <property type="project" value="InterPro"/>
</dbReference>
<dbReference type="Pfam" id="PF07728">
    <property type="entry name" value="AAA_5"/>
    <property type="match status" value="7"/>
</dbReference>
<evidence type="ECO:0000256" key="6">
    <source>
        <dbReference type="ARBA" id="ARBA00022741"/>
    </source>
</evidence>
<sequence>MDCSRQFASLLLTADLPEELKLILREGSIPQILEATSAAALLPRYTDALFLQLQPIFAELCCRWNRNQLLYAIPALGRILPFAPHLPQFISQPLFHDDNGRPLRLPTLEQTLFQGRKEEDLRELLLGLFRLLRLDDRTYSAYIHAANLQLCLSHSSIAIRYLATRVLCLFAHAADAATAQTLHKYTAGQAVKALWDGKEIDYTYLNIWERKRFESMSGAVDEAQKLQSELPSAAMRPLFVRPEDMSPHVVPVQGVLLPRIHKGSMDEVDESFVAVPSAISNLASFARTILGGHPTLLTGLPGSGKTFIINYLAELMGKRDTMVTLHLNEQTDAKLLLGLYTTDPEAGTFAWAPGVLTTAVKEGRWLVIEDLDHAPDSVISTLLPLLERGELHLPSRGEVIRAAEGFRIIATIRTIQSSTGTETISRPRMVGWRFWERTQLCPFSLQEAKDIIQTKYPELVKHSGSFTTLFERVTTLLASKSFSYAAKNGSIRPFHFADLLKWCSRMSWKFKHSRKFDDNDLAGMFLDAVDIFAASMRDKVLQDAMVENIAIALGIDPQLRDHLLGRREIPVGFPKEGSKASLRVGRIQLPVSSSIKRHLDTQALALNRQTRCALERISAAVMQSEPLLLVGETGAGKTSTVQYLSNCSRATLHVFNLSQQSEGSDLLGSFKPVSIRAMMQPLKARFEDLFFATFGQKANEGFLTSLSKSFAKGQWSRVFKLWLNAIDRVQQAPPSREHAEISTAHPRKKIKTGHSHAESEPATPSYKYVSEWEQFAAEARVLEQKMKSSRSSPLFAFVEGNLVKAARNGHWVLLDEINLAPMETLEALAELLGGGYRNERFLMLSESGEVQRIEAHRDFRLFAAMNPATDVGKRDLPGGIRSRFTEFYFESPDRDPESLLMIVSSYLRDPHFDKKSAPDAAGLYQKIQGLVESNQIVDGAGRRPHYSLRSLTRALRFAALMKPCMSGREALNEGFQMSFSTCLDNTSAMEVTKLISESLLGPKSNRTRAQRAFKAPNDGTKHVQIGARWLRCGDGNAEDVSDYIITPFIQSNLDNLVRAVSARRYPILLQGPTSSGKTSMIEYLARRSGNKFVRINNHEHTDLQEYLGSYVSKGGEQVEFQDGALVQAMRKGYWIVLDELNLAPGEVLEALNRLLDDNRELFIPETQETVLPHPNFVLFATQNPAGLYGGRKHLSRAFRNRFLEMHFDDIPTEELSHILYQRCSMPQSWANRIVAVYQRLSQLRQQNRLFEQKSFATLRDLFRWGGRPASTIEELAENGYMLLAERVRKEDERAMVKTAIEECMSKARARVTIDLEKLYNGDLTNMQIDYPRNNAAFVDTSAMRRMITLLAHAFRNHEPILLIGETGCGKTTACQVMALLKETLLLTVNAHQNTEAGDLLGSQRPIRNRASIESDLVAALTTALDLQGVSHPPASTLSDFLHAYDISAKDQLPKDLQKSIEANRLRHSQLFEWSDGPLVQAMREGNFFLLDEISLADDSVLERLNSVLEPKREIYLAEKGGEGQSIQGADGFQFMATMNPGGDYGKRELSPALRNRFTEIWIPNMTDQEDLLVILEARLAAHTRPYGSRLLQFAKWFGQQYNTGMTESISLRKMLGWVQFVNSFPETSIQEAIVHGAALVFIDALGANPAGLISVNQANVESERLVCLNSLSELFQFNATLIYFVTADIGISNTAISVGPFQLPRTETPADNGDFSMVAPTTRSNIMRIARAMRLPRPILIEGAPGVGKTTLVLELARLLGKRITRINLSEQTDLMDLFGSDVPSEGSELGKFVWHDAPFLTAMKRGDWVLLDEMNLASQPVLEGLNACLDHRGEAFVPELNQTFAKHPGFMVFAAQNPHHQGNGRKGLPASFVDRFTVVYAESMVATDFELICTQSFSDLPQDSIEKVVRFSEEIGKQLDNRRFGTVGGPWEFNLRDVRRWLELLQSQRQTLPHVPLEHFFNLICLQRFRTGEDAEKIRQLCLDVFGPPPAPAAFHNLSQDRYQVGLALLPRSLDTAESSTPITNLGAGVGSLLESIVFCIDRAWPVLLTGPSGCGKSHVIRYLSAMAGAKLVNLSLNADTDSSDLIGGYEQYDAMRHIATAIAQLRSILQVRVIQICLQTENQSSPSPLVTNLFELLSDLSSFPQVDLKSILRKVDDVIAVHSMEDIAPIASELWSLALEVAQQQHARFEWVDGIVIEAMSQGYWLVLDQVNLCSPSVLDRLNSLLEPGRTLSVSEHSTATGESRVIRAHPSFRIFMTMDPLHGELSRAMRNRSVELHLQKAPLQSSTRFHQNLESLTYRLERFGVLPYSQKDVHSKYVVELVCEHLSPHELQHSEDFLDLMSQQHVVEAEQTGGSLFLSLSKALGSSITRWNHLQEGSLQTFGQRFSSAQVKIVFLLLPFRSCLRVNQPINALNNEISLYNQARSSSAIEYEFDLFDLVGRVAQFHSFLLQVRETLGSKPVTQLELSLALADRKPSAALQLSRIAEFLFGIDHLLTSMLPSMFNHIPFNANTPFDLGLFNCLTFLGRSLVQRLSKTGGHLGGLGQQILSLSTLIDSNGGMQSGLGLDRIWNQFRPIVPPSTARLQALLELESVSDQLDSVMNRNYANLQLLTNVRNSMLKTLSGLWKETEGDHERLVSLIRSEMMRLTEVADPSRGFGPYFADEFREMLRFVDDYEFVAGDPGAIQLAVLSGVRTKDVCLNDVQSNQLVRPLASLNKITGGVSEAGITNRYENLAIKCLAKLTILPDMRLKHLKGMLVEMQTMGQQLARNPGLLCSSRMDSLDRLLRSMFDRIVESNNCTQLPPLENTTEIQPEKTRSRFLNPVSRYLEARRSSSCSLHEASSAWVSFGLACIYITVPNVEYDPATREMLQLDRFVRMKNDLMHRIGGVETYLAAFGASDSNLRLTMLQSRLALTGEYSATLPRLPRPKKSQMHLLQRDFNTLLVLSRGIEASFLNSTNPQVDETALNNLAQISFRLKHSYRHYEDITFLVNGFIHCLMLGLILAKEAKNDKQVDDIHPCKSLQSVVPLLGDEATRFDLRNYAPMLMFGDDSFISALLQVVSFHSCVQDDFTQSDSNGEILHTVFRSVDQRWASKLSSDQDVEAARTKWYAYRGAQHLPETEEEELEELFPLSEEQEGANPDTISGLLSSRRLCDLHRALFLSNGEATEQLISLLHHMNQCLARDELSQDGISVPSATVFPLLVRKVNELIRGYSSDVSPSNQSNFYSGANVSQARKFLEILDNCRRRFQQIGEAWPDHAVPIEVISLCDEFDESQHDEPLAKLIAKAEKIHRSIHRWQQVTSREYSAAGQYDTLTTLIIDWRRLELGSWAGLFDDELKASQEKAKEWWFLGLRNIVILPEGLVMAGETSKSHLADLLSGVHEFLSTAPFGQFTERLRILSQFRAHLDMRSKHVKGLAGFPEGLSNILNFYALFEGHVQNYIKEHRSVLEKEIKTVIQLASWKDQNIDSLEQSSKTSHRKLLRIVKKLRTVLNEPVSSIVKKGPALQISSLTPKTKLHTLTIDIPSAALPLAGGLGQVEAWESRPMRFQNAYATAQMMTRKTPVLEHGLQESQILEAFLHDLSGMISELQKETPKTLTEENTDEVKFLTMRKRKLLNETIRQLRHFGFGGSLSTATLANQESLAQISTISRPPGCGEGIFDFQHAEQRFFRTLHLAPQIRNATQEHSSDLSREDVQKCATLFEVLLHHTITQRTRSSDVLDSFSKLESNVQALYNMAAASKESKLSKTTAENPVSMDNFLGYLIPVLNVGILNIKDQAEVAQLERGSFISSLQDYVIQLRTTRAEYAALPSLPHGVTSLVHLDWEQKAEKITQALQLELIGAREHFPELTIMVDKIIPWTTRSCVNGGPEQETNDNRIDSSTVESIFEVCDAMLVSIQEAGKAVETFPDSTDIKSWLTKSGQSMKSITAGLHLDSTSIRLGALLESFSRLGQDSVESLGPILVSVLPIIAQFRNISQAAVLRNAKYYSQLCALVEFLAQTFSKLATDGFCNPQDLNNDVDVGAEKLESGTGLGDGDAAGANNISGEIEDEEELEDIEKDSAEKEDGAEDTAEKDAIEMGEDDNTGKISDVSDSEGEDDDKSDAEDDLDEDVGDLDNNDPDAIDEKMWDEAGESMKEEKQKDQKGQRQDETEQADDNGEPETEEGAEEDFISDKEMGEEQDEQRPNEEHDVLDMPEDLDMDGDESTASEDSFDRTIEEDMLPEDSAPPKEKEGSVETEEPDEEGVENPPGQDIDDEMEDEMEVDEEENPDVSAEAEDVDGMDVDEEDEAPKSQPQEQTNGLSQNEEANQGADQTETHDLTTDQEQDAENGPAETVPSTASAEPKNEQEADEAIPGAEKDPDNTRSDGPPSEEVSRFKRLGDVLEKWFNKQVKNSTPQEKQDNTKSDQDMAKAELSHVQEGDEEGDGQALGTASKDQIRALDREQGIDVDDEDEDGVPLSPQSSHGGSEDANMDDNESTIDGQAHSFGPNATARDPQADKDQDADAKSIDDLDLADDMDEQMESMDLEDRTPCLEDLQDADAARSLWKHDEARIRPLALALTEQLRLILEPTLASKMRGDFRTGKRLNIRRIIPYIASGYKRDKIWMRRSIPTRRTYQILLALDDSKSMAENRSWELALESTTLVSTSLNMLEAGELAVVGFGEDVKVVHEFGKPFSNNAGAELFGQFTFQQSKTDILKLLRRSIGILRDSRARQSGSAAELWQLMIVMSDGHCEDHERLRALVRQAQEERVMVVFVVLDAANDTGNGSTEKKSSILNLRSAEFEQDANGETKVVWRNYFDTFPFQWYALVQNIEELPSVLANALRQWFAEVAVTGG</sequence>
<dbReference type="PROSITE" id="PS50234">
    <property type="entry name" value="VWFA"/>
    <property type="match status" value="1"/>
</dbReference>
<evidence type="ECO:0000256" key="8">
    <source>
        <dbReference type="ARBA" id="ARBA00023186"/>
    </source>
</evidence>
<evidence type="ECO:0000256" key="7">
    <source>
        <dbReference type="ARBA" id="ARBA00022840"/>
    </source>
</evidence>
<comment type="function">
    <text evidence="10">Nuclear chaperone required for maturation and nuclear export of pre-60S ribosome subunits.</text>
</comment>
<evidence type="ECO:0000313" key="14">
    <source>
        <dbReference type="Proteomes" id="UP000504638"/>
    </source>
</evidence>
<evidence type="ECO:0000256" key="11">
    <source>
        <dbReference type="SAM" id="MobiDB-lite"/>
    </source>
</evidence>
<dbReference type="EMBL" id="ML975157">
    <property type="protein sequence ID" value="KAF1812640.1"/>
    <property type="molecule type" value="Genomic_DNA"/>
</dbReference>
<feature type="compositionally biased region" description="Basic and acidic residues" evidence="11">
    <location>
        <begin position="4125"/>
        <end position="4152"/>
    </location>
</feature>
<feature type="compositionally biased region" description="Basic residues" evidence="11">
    <location>
        <begin position="745"/>
        <end position="754"/>
    </location>
</feature>
<dbReference type="InterPro" id="IPR036465">
    <property type="entry name" value="vWFA_dom_sf"/>
</dbReference>
<feature type="domain" description="VWFA" evidence="12">
    <location>
        <begin position="4619"/>
        <end position="4826"/>
    </location>
</feature>
<dbReference type="CDD" id="cd00009">
    <property type="entry name" value="AAA"/>
    <property type="match status" value="2"/>
</dbReference>
<dbReference type="Proteomes" id="UP000504638">
    <property type="component" value="Unplaced"/>
</dbReference>
<dbReference type="PIRSF" id="PIRSF010340">
    <property type="entry name" value="Midasin"/>
    <property type="match status" value="1"/>
</dbReference>
<evidence type="ECO:0000259" key="12">
    <source>
        <dbReference type="PROSITE" id="PS50234"/>
    </source>
</evidence>
<name>A0A6G1G3Z7_9PEZI</name>
<dbReference type="GO" id="GO:0016887">
    <property type="term" value="F:ATP hydrolysis activity"/>
    <property type="evidence" value="ECO:0007669"/>
    <property type="project" value="InterPro"/>
</dbReference>
<evidence type="ECO:0000256" key="3">
    <source>
        <dbReference type="ARBA" id="ARBA00007188"/>
    </source>
</evidence>
<dbReference type="InterPro" id="IPR003593">
    <property type="entry name" value="AAA+_ATPase"/>
</dbReference>
<feature type="compositionally biased region" description="Basic and acidic residues" evidence="11">
    <location>
        <begin position="4374"/>
        <end position="4389"/>
    </location>
</feature>
<dbReference type="SMART" id="SM00327">
    <property type="entry name" value="VWA"/>
    <property type="match status" value="1"/>
</dbReference>
<dbReference type="FunFam" id="3.40.50.300:FF:000712">
    <property type="entry name" value="Midasin"/>
    <property type="match status" value="1"/>
</dbReference>
<evidence type="ECO:0000256" key="9">
    <source>
        <dbReference type="ARBA" id="ARBA00023242"/>
    </source>
</evidence>
<dbReference type="Pfam" id="PF21108">
    <property type="entry name" value="MDN1_4th"/>
    <property type="match status" value="1"/>
</dbReference>
<keyword evidence="6 10" id="KW-0547">Nucleotide-binding</keyword>
<dbReference type="InterPro" id="IPR027417">
    <property type="entry name" value="P-loop_NTPase"/>
</dbReference>
<feature type="compositionally biased region" description="Acidic residues" evidence="11">
    <location>
        <begin position="4254"/>
        <end position="4290"/>
    </location>
</feature>
<dbReference type="SUPFAM" id="SSF53300">
    <property type="entry name" value="vWA-like"/>
    <property type="match status" value="1"/>
</dbReference>
<dbReference type="OrthoDB" id="5186at2759"/>
<dbReference type="GO" id="GO:0000055">
    <property type="term" value="P:ribosomal large subunit export from nucleus"/>
    <property type="evidence" value="ECO:0007669"/>
    <property type="project" value="TreeGrafter"/>
</dbReference>
<organism evidence="13">
    <name type="scientific">Eremomyces bilateralis CBS 781.70</name>
    <dbReference type="NCBI Taxonomy" id="1392243"/>
    <lineage>
        <taxon>Eukaryota</taxon>
        <taxon>Fungi</taxon>
        <taxon>Dikarya</taxon>
        <taxon>Ascomycota</taxon>
        <taxon>Pezizomycotina</taxon>
        <taxon>Dothideomycetes</taxon>
        <taxon>Dothideomycetes incertae sedis</taxon>
        <taxon>Eremomycetales</taxon>
        <taxon>Eremomycetaceae</taxon>
        <taxon>Eremomyces</taxon>
    </lineage>
</organism>
<dbReference type="Pfam" id="PF17867">
    <property type="entry name" value="AAA_lid_7"/>
    <property type="match status" value="3"/>
</dbReference>
<comment type="similarity">
    <text evidence="3 10">Belongs to the midasin family.</text>
</comment>
<dbReference type="GO" id="GO:0005730">
    <property type="term" value="C:nucleolus"/>
    <property type="evidence" value="ECO:0007669"/>
    <property type="project" value="UniProtKB-SubCell"/>
</dbReference>
<dbReference type="FunFam" id="3.40.50.300:FF:000582">
    <property type="entry name" value="Midasin"/>
    <property type="match status" value="1"/>
</dbReference>
<reference evidence="15" key="2">
    <citation type="submission" date="2020-04" db="EMBL/GenBank/DDBJ databases">
        <authorList>
            <consortium name="NCBI Genome Project"/>
        </authorList>
    </citation>
    <scope>NUCLEOTIDE SEQUENCE</scope>
    <source>
        <strain evidence="15">CBS 781.70</strain>
    </source>
</reference>
<accession>A0A6G1G3Z7</accession>
<dbReference type="PANTHER" id="PTHR48103:SF2">
    <property type="entry name" value="MIDASIN"/>
    <property type="match status" value="1"/>
</dbReference>
<reference evidence="13 15" key="1">
    <citation type="submission" date="2020-01" db="EMBL/GenBank/DDBJ databases">
        <authorList>
            <consortium name="DOE Joint Genome Institute"/>
            <person name="Haridas S."/>
            <person name="Albert R."/>
            <person name="Binder M."/>
            <person name="Bloem J."/>
            <person name="Labutti K."/>
            <person name="Salamov A."/>
            <person name="Andreopoulos B."/>
            <person name="Baker S.E."/>
            <person name="Barry K."/>
            <person name="Bills G."/>
            <person name="Bluhm B.H."/>
            <person name="Cannon C."/>
            <person name="Castanera R."/>
            <person name="Culley D.E."/>
            <person name="Daum C."/>
            <person name="Ezra D."/>
            <person name="Gonzalez J.B."/>
            <person name="Henrissat B."/>
            <person name="Kuo A."/>
            <person name="Liang C."/>
            <person name="Lipzen A."/>
            <person name="Lutzoni F."/>
            <person name="Magnuson J."/>
            <person name="Mondo S."/>
            <person name="Nolan M."/>
            <person name="Ohm R."/>
            <person name="Pangilinan J."/>
            <person name="Park H.-J."/>
            <person name="Ramirez L."/>
            <person name="Alfaro M."/>
            <person name="Sun H."/>
            <person name="Tritt A."/>
            <person name="Yoshinaga Y."/>
            <person name="Zwiers L.-H."/>
            <person name="Turgeon B.G."/>
            <person name="Goodwin S.B."/>
            <person name="Spatafora J.W."/>
            <person name="Crous P.W."/>
            <person name="Grigoriev I.V."/>
        </authorList>
    </citation>
    <scope>NUCLEOTIDE SEQUENCE</scope>
    <source>
        <strain evidence="13 15">CBS 781.70</strain>
    </source>
</reference>
<feature type="compositionally biased region" description="Acidic residues" evidence="11">
    <location>
        <begin position="4195"/>
        <end position="4209"/>
    </location>
</feature>
<feature type="compositionally biased region" description="Basic and acidic residues" evidence="11">
    <location>
        <begin position="4497"/>
        <end position="4511"/>
    </location>
</feature>
<keyword evidence="5" id="KW-0597">Phosphoprotein</keyword>
<dbReference type="FunFam" id="3.40.50.300:FF:001368">
    <property type="entry name" value="Midasin"/>
    <property type="match status" value="1"/>
</dbReference>
<dbReference type="InterPro" id="IPR048617">
    <property type="entry name" value="MDN1_AAA_lid_4"/>
</dbReference>
<evidence type="ECO:0000256" key="4">
    <source>
        <dbReference type="ARBA" id="ARBA00017143"/>
    </source>
</evidence>
<dbReference type="RefSeq" id="XP_033534271.1">
    <property type="nucleotide sequence ID" value="XM_033677548.1"/>
</dbReference>
<evidence type="ECO:0000313" key="13">
    <source>
        <dbReference type="EMBL" id="KAF1812640.1"/>
    </source>
</evidence>
<feature type="compositionally biased region" description="Polar residues" evidence="11">
    <location>
        <begin position="4294"/>
        <end position="4315"/>
    </location>
</feature>
<evidence type="ECO:0000256" key="2">
    <source>
        <dbReference type="ARBA" id="ARBA00004642"/>
    </source>
</evidence>
<dbReference type="Pfam" id="PF17865">
    <property type="entry name" value="AAA_lid_5"/>
    <property type="match status" value="1"/>
</dbReference>
<keyword evidence="7 10" id="KW-0067">ATP-binding</keyword>
<keyword evidence="14" id="KW-1185">Reference proteome</keyword>
<feature type="compositionally biased region" description="Basic and acidic residues" evidence="11">
    <location>
        <begin position="4437"/>
        <end position="4447"/>
    </location>
</feature>
<dbReference type="InterPro" id="IPR040848">
    <property type="entry name" value="AAA_lid_7"/>
</dbReference>
<comment type="subcellular location">
    <subcellularLocation>
        <location evidence="1">Nucleus</location>
        <location evidence="1">Nucleolus</location>
    </subcellularLocation>
    <subcellularLocation>
        <location evidence="2">Nucleus</location>
        <location evidence="2">Nucleoplasm</location>
    </subcellularLocation>
</comment>
<dbReference type="SMART" id="SM00382">
    <property type="entry name" value="AAA"/>
    <property type="match status" value="6"/>
</dbReference>
<feature type="compositionally biased region" description="Acidic residues" evidence="11">
    <location>
        <begin position="4237"/>
        <end position="4247"/>
    </location>
</feature>
<dbReference type="SUPFAM" id="SSF52540">
    <property type="entry name" value="P-loop containing nucleoside triphosphate hydrolases"/>
    <property type="match status" value="6"/>
</dbReference>
<dbReference type="InterPro" id="IPR002035">
    <property type="entry name" value="VWF_A"/>
</dbReference>
<feature type="compositionally biased region" description="Acidic residues" evidence="11">
    <location>
        <begin position="4094"/>
        <end position="4124"/>
    </location>
</feature>
<dbReference type="GO" id="GO:0005654">
    <property type="term" value="C:nucleoplasm"/>
    <property type="evidence" value="ECO:0007669"/>
    <property type="project" value="UniProtKB-SubCell"/>
</dbReference>
<protein>
    <recommendedName>
        <fullName evidence="4 10">Midasin</fullName>
    </recommendedName>
</protein>